<organism evidence="18 19">
    <name type="scientific">Arcanobacterium canis</name>
    <dbReference type="NCBI Taxonomy" id="999183"/>
    <lineage>
        <taxon>Bacteria</taxon>
        <taxon>Bacillati</taxon>
        <taxon>Actinomycetota</taxon>
        <taxon>Actinomycetes</taxon>
        <taxon>Actinomycetales</taxon>
        <taxon>Actinomycetaceae</taxon>
        <taxon>Arcanobacterium</taxon>
    </lineage>
</organism>
<comment type="catalytic activity">
    <reaction evidence="12">
        <text>Couples ATP hydrolysis with the unwinding of duplex DNA by translocating in the 3'-5' direction.</text>
        <dbReference type="EC" id="5.6.2.4"/>
    </reaction>
</comment>
<keyword evidence="4" id="KW-0227">DNA damage</keyword>
<feature type="domain" description="UvrD-like helicase ATP-binding" evidence="16">
    <location>
        <begin position="7"/>
        <end position="323"/>
    </location>
</feature>
<evidence type="ECO:0000256" key="14">
    <source>
        <dbReference type="ARBA" id="ARBA00048988"/>
    </source>
</evidence>
<dbReference type="RefSeq" id="WP_278013275.1">
    <property type="nucleotide sequence ID" value="NZ_CP121208.1"/>
</dbReference>
<evidence type="ECO:0000256" key="13">
    <source>
        <dbReference type="ARBA" id="ARBA00034808"/>
    </source>
</evidence>
<dbReference type="InterPro" id="IPR011604">
    <property type="entry name" value="PDDEXK-like_dom_sf"/>
</dbReference>
<proteinExistence type="inferred from homology"/>
<dbReference type="Pfam" id="PF12705">
    <property type="entry name" value="PDDEXK_1"/>
    <property type="match status" value="1"/>
</dbReference>
<keyword evidence="8 15" id="KW-0067">ATP-binding</keyword>
<keyword evidence="19" id="KW-1185">Reference proteome</keyword>
<evidence type="ECO:0000256" key="12">
    <source>
        <dbReference type="ARBA" id="ARBA00034617"/>
    </source>
</evidence>
<dbReference type="PANTHER" id="PTHR11070">
    <property type="entry name" value="UVRD / RECB / PCRA DNA HELICASE FAMILY MEMBER"/>
    <property type="match status" value="1"/>
</dbReference>
<evidence type="ECO:0000256" key="8">
    <source>
        <dbReference type="ARBA" id="ARBA00022840"/>
    </source>
</evidence>
<comment type="catalytic activity">
    <reaction evidence="14">
        <text>ATP + H2O = ADP + phosphate + H(+)</text>
        <dbReference type="Rhea" id="RHEA:13065"/>
        <dbReference type="ChEBI" id="CHEBI:15377"/>
        <dbReference type="ChEBI" id="CHEBI:15378"/>
        <dbReference type="ChEBI" id="CHEBI:30616"/>
        <dbReference type="ChEBI" id="CHEBI:43474"/>
        <dbReference type="ChEBI" id="CHEBI:456216"/>
        <dbReference type="EC" id="5.6.2.4"/>
    </reaction>
</comment>
<keyword evidence="10" id="KW-0234">DNA repair</keyword>
<evidence type="ECO:0000259" key="17">
    <source>
        <dbReference type="PROSITE" id="PS51217"/>
    </source>
</evidence>
<evidence type="ECO:0000313" key="18">
    <source>
        <dbReference type="EMBL" id="WFM83880.1"/>
    </source>
</evidence>
<dbReference type="Gene3D" id="3.90.320.10">
    <property type="match status" value="1"/>
</dbReference>
<evidence type="ECO:0000259" key="16">
    <source>
        <dbReference type="PROSITE" id="PS51198"/>
    </source>
</evidence>
<keyword evidence="7" id="KW-0269">Exonuclease</keyword>
<evidence type="ECO:0000256" key="4">
    <source>
        <dbReference type="ARBA" id="ARBA00022763"/>
    </source>
</evidence>
<dbReference type="InterPro" id="IPR000212">
    <property type="entry name" value="DNA_helicase_UvrD/REP"/>
</dbReference>
<keyword evidence="5 15" id="KW-0378">Hydrolase</keyword>
<evidence type="ECO:0000256" key="1">
    <source>
        <dbReference type="ARBA" id="ARBA00009922"/>
    </source>
</evidence>
<dbReference type="Pfam" id="PF00580">
    <property type="entry name" value="UvrD-helicase"/>
    <property type="match status" value="1"/>
</dbReference>
<feature type="domain" description="UvrD-like helicase C-terminal" evidence="17">
    <location>
        <begin position="323"/>
        <end position="613"/>
    </location>
</feature>
<evidence type="ECO:0000256" key="5">
    <source>
        <dbReference type="ARBA" id="ARBA00022801"/>
    </source>
</evidence>
<keyword evidence="11" id="KW-0413">Isomerase</keyword>
<evidence type="ECO:0000256" key="2">
    <source>
        <dbReference type="ARBA" id="ARBA00022722"/>
    </source>
</evidence>
<dbReference type="PROSITE" id="PS51198">
    <property type="entry name" value="UVRD_HELICASE_ATP_BIND"/>
    <property type="match status" value="1"/>
</dbReference>
<keyword evidence="9" id="KW-0238">DNA-binding</keyword>
<evidence type="ECO:0000256" key="9">
    <source>
        <dbReference type="ARBA" id="ARBA00023125"/>
    </source>
</evidence>
<evidence type="ECO:0000256" key="3">
    <source>
        <dbReference type="ARBA" id="ARBA00022741"/>
    </source>
</evidence>
<accession>A0ABY8G1B2</accession>
<keyword evidence="3 15" id="KW-0547">Nucleotide-binding</keyword>
<dbReference type="Proteomes" id="UP001215216">
    <property type="component" value="Chromosome"/>
</dbReference>
<dbReference type="PROSITE" id="PS51217">
    <property type="entry name" value="UVRD_HELICASE_CTER"/>
    <property type="match status" value="1"/>
</dbReference>
<dbReference type="PANTHER" id="PTHR11070:SF59">
    <property type="entry name" value="DNA 3'-5' HELICASE"/>
    <property type="match status" value="1"/>
</dbReference>
<evidence type="ECO:0000256" key="7">
    <source>
        <dbReference type="ARBA" id="ARBA00022839"/>
    </source>
</evidence>
<evidence type="ECO:0000256" key="6">
    <source>
        <dbReference type="ARBA" id="ARBA00022806"/>
    </source>
</evidence>
<dbReference type="InterPro" id="IPR013986">
    <property type="entry name" value="DExx_box_DNA_helicase_dom_sf"/>
</dbReference>
<dbReference type="InterPro" id="IPR014016">
    <property type="entry name" value="UvrD-like_ATP-bd"/>
</dbReference>
<dbReference type="SUPFAM" id="SSF52540">
    <property type="entry name" value="P-loop containing nucleoside triphosphate hydrolases"/>
    <property type="match status" value="1"/>
</dbReference>
<dbReference type="Gene3D" id="1.10.10.160">
    <property type="match status" value="1"/>
</dbReference>
<keyword evidence="2" id="KW-0540">Nuclease</keyword>
<keyword evidence="6 15" id="KW-0347">Helicase</keyword>
<name>A0ABY8G1B2_9ACTO</name>
<dbReference type="EC" id="5.6.2.4" evidence="13"/>
<protein>
    <recommendedName>
        <fullName evidence="13">DNA 3'-5' helicase</fullName>
        <ecNumber evidence="13">5.6.2.4</ecNumber>
    </recommendedName>
</protein>
<evidence type="ECO:0000256" key="15">
    <source>
        <dbReference type="PROSITE-ProRule" id="PRU00560"/>
    </source>
</evidence>
<dbReference type="InterPro" id="IPR038726">
    <property type="entry name" value="PDDEXK_AddAB-type"/>
</dbReference>
<dbReference type="EMBL" id="CP121208">
    <property type="protein sequence ID" value="WFM83880.1"/>
    <property type="molecule type" value="Genomic_DNA"/>
</dbReference>
<reference evidence="18 19" key="1">
    <citation type="submission" date="2023-03" db="EMBL/GenBank/DDBJ databases">
        <title>Complete genome of Arcanobacterium canis strain DSM 25104 isolated in 2010 from a canine otitis externa in Germany.</title>
        <authorList>
            <person name="Borowiak M."/>
            <person name="Kreitlow A."/>
            <person name="Malorny B."/>
            <person name="Laemmler C."/>
            <person name="Prenger-Berninghoff E."/>
            <person name="Ploetz M."/>
            <person name="Abdulmawjood A."/>
        </authorList>
    </citation>
    <scope>NUCLEOTIDE SEQUENCE [LARGE SCALE GENOMIC DNA]</scope>
    <source>
        <strain evidence="18 19">DSM 25104</strain>
    </source>
</reference>
<gene>
    <name evidence="18" type="ORF">P7079_02565</name>
</gene>
<sequence length="1045" mass="113767">MDNDITFDHSQCAALAAMKPHRAVSVIGTVGSGKTSLLIEKVAQILHGDPAARIAVLSPDRRAATQLRNTITSRVGVAGENLTVKSVSAFAFEIVSTFAQAVGRSEPQLISGPDQDVYLKAIFDSPHPQLGKLLAQAGIDTSVGITHLPAFRAEFRDLITRASELGLSSDELADIGVTYGEPIWEVGAEVMRIYDRALALEASSVPGAPDRADHARIVAQASAHLAHWDETVKCDEGSSIGGSKPTWEWVFVDDLSDATAAVLELLRVLQADGASIVTFSNPDAAVQSYRGGVAHFGALVERPVSEGGCSATRCVLDFGYRSGGILGTALQQSAQAIHVGSTALQRQAQLCGPHSELESQFFANSDEEIRYIGAWLRHAHVNDGVNYSDMAIITRSRSMHSSWRSALVRMGIPVAPLISGLPLRQQSAVSALLELVRIAICDPGDIDARTVARFLGGKLMGIDPLRLLSLRKELHGWELKVASNDAIRSDDELLHSLLEDRTHDPISHVEEFRRARAIVLRVRRAYRRRSNAEEVLWEAWESAGVAQKWQEIAVSDHPNADTANADLDAVMQLFRVAQRLTDRNPLAASIESFLDVIESQDLPEDSIARSANGTGEVTIATPSALIGRSFDRVVIAGLNDSSWPNTRTRHPLTKVEDLVSVVVGQMLGSEPMKQTVSDVFDDEFRLFHFSLGRARQNVLLTALSSDEDIPSRLFDILSIEKPSDDTVLMLGEYRPHGVDNFVGHMRKVLELPDPVLVGGAQAVLAQLNDAGITSADPHSWVDTYAYSGEGQTSQISVSPSTVEAALECPLKAFFNGVGARDQQDTVKADIGTLIHELAEEFPLGGADSIRSRFQQLWNELSFPDDVHTQRLKSRAEHKVELLISYLNASRERLDGRPVKVETTARSNLDGIRVSAKIDRLENEGGRNWSVVDFKTGDFLPAIALAQTNPQMLIYQWLVNTGAVEGESDAHSVGAHLIRMSKLTKSFRDDEQLEIGPSGMTLAENMIRTAAELLAGPDIEARTCDACAKCRYFSICPAQGGKRVFE</sequence>
<evidence type="ECO:0000313" key="19">
    <source>
        <dbReference type="Proteomes" id="UP001215216"/>
    </source>
</evidence>
<dbReference type="Pfam" id="PF13361">
    <property type="entry name" value="UvrD_C"/>
    <property type="match status" value="1"/>
</dbReference>
<dbReference type="InterPro" id="IPR014017">
    <property type="entry name" value="DNA_helicase_UvrD-like_C"/>
</dbReference>
<dbReference type="Gene3D" id="3.40.50.300">
    <property type="entry name" value="P-loop containing nucleotide triphosphate hydrolases"/>
    <property type="match status" value="2"/>
</dbReference>
<feature type="binding site" evidence="15">
    <location>
        <begin position="28"/>
        <end position="35"/>
    </location>
    <ligand>
        <name>ATP</name>
        <dbReference type="ChEBI" id="CHEBI:30616"/>
    </ligand>
</feature>
<dbReference type="Gene3D" id="1.10.486.10">
    <property type="entry name" value="PCRA, domain 4"/>
    <property type="match status" value="1"/>
</dbReference>
<comment type="similarity">
    <text evidence="1">Belongs to the helicase family. UvrD subfamily.</text>
</comment>
<evidence type="ECO:0000256" key="11">
    <source>
        <dbReference type="ARBA" id="ARBA00023235"/>
    </source>
</evidence>
<dbReference type="InterPro" id="IPR027417">
    <property type="entry name" value="P-loop_NTPase"/>
</dbReference>
<evidence type="ECO:0000256" key="10">
    <source>
        <dbReference type="ARBA" id="ARBA00023204"/>
    </source>
</evidence>